<dbReference type="AlphaFoldDB" id="A0A0S4JGX9"/>
<accession>A0A0S4JGX9</accession>
<dbReference type="VEuPathDB" id="TriTrypDB:BSAL_21090"/>
<keyword evidence="2" id="KW-1185">Reference proteome</keyword>
<dbReference type="OrthoDB" id="417678at2759"/>
<proteinExistence type="predicted"/>
<dbReference type="OMA" id="CEGAVSY"/>
<protein>
    <submittedName>
        <fullName evidence="1">Uncharacterized protein</fullName>
    </submittedName>
</protein>
<reference evidence="2" key="1">
    <citation type="submission" date="2015-09" db="EMBL/GenBank/DDBJ databases">
        <authorList>
            <consortium name="Pathogen Informatics"/>
        </authorList>
    </citation>
    <scope>NUCLEOTIDE SEQUENCE [LARGE SCALE GENOMIC DNA]</scope>
    <source>
        <strain evidence="2">Lake Konstanz</strain>
    </source>
</reference>
<organism evidence="1 2">
    <name type="scientific">Bodo saltans</name>
    <name type="common">Flagellated protozoan</name>
    <dbReference type="NCBI Taxonomy" id="75058"/>
    <lineage>
        <taxon>Eukaryota</taxon>
        <taxon>Discoba</taxon>
        <taxon>Euglenozoa</taxon>
        <taxon>Kinetoplastea</taxon>
        <taxon>Metakinetoplastina</taxon>
        <taxon>Eubodonida</taxon>
        <taxon>Bodonidae</taxon>
        <taxon>Bodo</taxon>
    </lineage>
</organism>
<gene>
    <name evidence="1" type="ORF">BSAL_21090</name>
</gene>
<name>A0A0S4JGX9_BODSA</name>
<dbReference type="PANTHER" id="PTHR36960">
    <property type="entry name" value="SI:DKEY-32E6.3"/>
    <property type="match status" value="1"/>
</dbReference>
<dbReference type="PANTHER" id="PTHR36960:SF1">
    <property type="entry name" value="SI:DKEY-32E6.3"/>
    <property type="match status" value="1"/>
</dbReference>
<dbReference type="Proteomes" id="UP000051952">
    <property type="component" value="Unassembled WGS sequence"/>
</dbReference>
<evidence type="ECO:0000313" key="2">
    <source>
        <dbReference type="Proteomes" id="UP000051952"/>
    </source>
</evidence>
<evidence type="ECO:0000313" key="1">
    <source>
        <dbReference type="EMBL" id="CUG89444.1"/>
    </source>
</evidence>
<dbReference type="EMBL" id="CYKH01001740">
    <property type="protein sequence ID" value="CUG89444.1"/>
    <property type="molecule type" value="Genomic_DNA"/>
</dbReference>
<sequence length="381" mass="42325">MSKVSRLLGDAVLKRTLVLHMDINRTIIQTDPAGGKTLDDVLNSNVASRVFGGNVNGDFEPSEGRFESVETAHGGMSYADYVDEVVKIPDSMQSGTAAEKRAAWKEVSASRRQLLHSFTSSGSVGSAFSDKVEEQRAALAETLDRGYHIVPSFFRLVNQLSELEWPFMVIFRTFGNDISKVLDEWDLFLEGKHLLLAAGPILAAMRGRTRQCGALYRCEQGMAIVWNRSTPIPVASNDVDTTSMTPCEYVATVDGVRDAHNVSFHALYDELMANAKQGGGVLGLIDYYYYWSQHAEHRSAGKVFPVDETPNAPFQIFFDDNIFIGDPSSIVDLRDAITGEPMSLDKENEFCCHVLPYFAITDENYFWKETLSRITAQMSVA</sequence>